<dbReference type="EMBL" id="BMAU01021004">
    <property type="protein sequence ID" value="GFX86140.1"/>
    <property type="molecule type" value="Genomic_DNA"/>
</dbReference>
<feature type="region of interest" description="Disordered" evidence="1">
    <location>
        <begin position="1"/>
        <end position="36"/>
    </location>
</feature>
<evidence type="ECO:0000256" key="1">
    <source>
        <dbReference type="SAM" id="MobiDB-lite"/>
    </source>
</evidence>
<reference evidence="2" key="1">
    <citation type="submission" date="2020-08" db="EMBL/GenBank/DDBJ databases">
        <title>Multicomponent nature underlies the extraordinary mechanical properties of spider dragline silk.</title>
        <authorList>
            <person name="Kono N."/>
            <person name="Nakamura H."/>
            <person name="Mori M."/>
            <person name="Yoshida Y."/>
            <person name="Ohtoshi R."/>
            <person name="Malay A.D."/>
            <person name="Moran D.A.P."/>
            <person name="Tomita M."/>
            <person name="Numata K."/>
            <person name="Arakawa K."/>
        </authorList>
    </citation>
    <scope>NUCLEOTIDE SEQUENCE</scope>
</reference>
<name>A0A8X6R246_TRICX</name>
<comment type="caution">
    <text evidence="2">The sequence shown here is derived from an EMBL/GenBank/DDBJ whole genome shotgun (WGS) entry which is preliminary data.</text>
</comment>
<dbReference type="AlphaFoldDB" id="A0A8X6R246"/>
<organism evidence="2 3">
    <name type="scientific">Trichonephila clavipes</name>
    <name type="common">Golden silk orbweaver</name>
    <name type="synonym">Nephila clavipes</name>
    <dbReference type="NCBI Taxonomy" id="2585209"/>
    <lineage>
        <taxon>Eukaryota</taxon>
        <taxon>Metazoa</taxon>
        <taxon>Ecdysozoa</taxon>
        <taxon>Arthropoda</taxon>
        <taxon>Chelicerata</taxon>
        <taxon>Arachnida</taxon>
        <taxon>Araneae</taxon>
        <taxon>Araneomorphae</taxon>
        <taxon>Entelegynae</taxon>
        <taxon>Araneoidea</taxon>
        <taxon>Nephilidae</taxon>
        <taxon>Trichonephila</taxon>
    </lineage>
</organism>
<sequence>MKKYDQKAYKLPPPTPAQVPAETIKRPLEEMPGPSSKRSRVFIIPVIRPSVAPVLIISPEQIPPEQIPPEQIPPEQIPPEQIPPVQIPPELTTPIVQIFRSTCTDTNPLVVETFEPTLTDESSIDQIMSSEFGDCSQPGLPPAHTQEPQLYNVRSLFDCARAADVCVKWFTWLDDWEMHRDDNVPWRRVGLQPWKRALEKTRAALA</sequence>
<accession>A0A8X6R246</accession>
<keyword evidence="3" id="KW-1185">Reference proteome</keyword>
<dbReference type="Proteomes" id="UP000887159">
    <property type="component" value="Unassembled WGS sequence"/>
</dbReference>
<evidence type="ECO:0000313" key="3">
    <source>
        <dbReference type="Proteomes" id="UP000887159"/>
    </source>
</evidence>
<protein>
    <submittedName>
        <fullName evidence="2">Uncharacterized protein</fullName>
    </submittedName>
</protein>
<gene>
    <name evidence="2" type="ORF">TNCV_2560221</name>
</gene>
<evidence type="ECO:0000313" key="2">
    <source>
        <dbReference type="EMBL" id="GFX86140.1"/>
    </source>
</evidence>
<proteinExistence type="predicted"/>